<reference evidence="3 4" key="1">
    <citation type="submission" date="2019-06" db="EMBL/GenBank/DDBJ databases">
        <title>Genome sequence of Ureibacillus terrenus.</title>
        <authorList>
            <person name="Maclea K.S."/>
            <person name="Simoes M."/>
        </authorList>
    </citation>
    <scope>NUCLEOTIDE SEQUENCE [LARGE SCALE GENOMIC DNA]</scope>
    <source>
        <strain evidence="3 4">ATCC BAA-384</strain>
    </source>
</reference>
<proteinExistence type="inferred from homology"/>
<dbReference type="AlphaFoldDB" id="A0A540UVY5"/>
<dbReference type="PANTHER" id="PTHR37293:SF6">
    <property type="entry name" value="DNA REPLICATION PROTEIN DNAD"/>
    <property type="match status" value="1"/>
</dbReference>
<evidence type="ECO:0000259" key="2">
    <source>
        <dbReference type="Pfam" id="PF07261"/>
    </source>
</evidence>
<accession>A0A540UVY5</accession>
<comment type="similarity">
    <text evidence="1">Belongs to the DnaB/DnaD family.</text>
</comment>
<dbReference type="SUPFAM" id="SSF158499">
    <property type="entry name" value="DnaD domain-like"/>
    <property type="match status" value="1"/>
</dbReference>
<evidence type="ECO:0000313" key="3">
    <source>
        <dbReference type="EMBL" id="TQE88649.1"/>
    </source>
</evidence>
<dbReference type="Pfam" id="PF07261">
    <property type="entry name" value="DnaB_2"/>
    <property type="match status" value="1"/>
</dbReference>
<gene>
    <name evidence="3" type="ORF">FKZ59_13490</name>
</gene>
<evidence type="ECO:0000256" key="1">
    <source>
        <dbReference type="ARBA" id="ARBA00093462"/>
    </source>
</evidence>
<dbReference type="Gene3D" id="1.10.10.630">
    <property type="entry name" value="DnaD domain-like"/>
    <property type="match status" value="1"/>
</dbReference>
<name>A0A540UVY5_9BACL</name>
<feature type="domain" description="DnaB/C C-terminal" evidence="2">
    <location>
        <begin position="176"/>
        <end position="246"/>
    </location>
</feature>
<organism evidence="3 4">
    <name type="scientific">Ureibacillus terrenus</name>
    <dbReference type="NCBI Taxonomy" id="118246"/>
    <lineage>
        <taxon>Bacteria</taxon>
        <taxon>Bacillati</taxon>
        <taxon>Bacillota</taxon>
        <taxon>Bacilli</taxon>
        <taxon>Bacillales</taxon>
        <taxon>Caryophanaceae</taxon>
        <taxon>Ureibacillus</taxon>
    </lineage>
</organism>
<dbReference type="InterPro" id="IPR053162">
    <property type="entry name" value="DnaD"/>
</dbReference>
<dbReference type="NCBIfam" id="TIGR01446">
    <property type="entry name" value="DnaD_dom"/>
    <property type="match status" value="1"/>
</dbReference>
<evidence type="ECO:0000313" key="4">
    <source>
        <dbReference type="Proteomes" id="UP000315753"/>
    </source>
</evidence>
<sequence>MDLLINEPPLLVLPTLAKLIGLNESIVFQQVHYWLRKTSHEYDGAKWFYKTYEEWHEEFPFWSVATVRRTITSLEKQGLLISTTKYNKLGIDKTKWYTINYGNYKKLMSSRVAQNEQSSCSNCADGALKMSNPYDQVDHTNNQRILTENTTDINNLVVDKEAPPEKSEKANAQTAFEFYEQNGFGTLSPYVAEKIGTWIEELSEELVLEAMKIATENNARNWKYVESILKNWANKNFKSLADVEADRKRFEIQKQQRNRGKGMLEEKIPEWFYKRQSTDQEQPKSKNIDFEAERQKILEKLKS</sequence>
<dbReference type="EMBL" id="VIGD01000027">
    <property type="protein sequence ID" value="TQE88649.1"/>
    <property type="molecule type" value="Genomic_DNA"/>
</dbReference>
<dbReference type="InterPro" id="IPR006343">
    <property type="entry name" value="DnaB/C_C"/>
</dbReference>
<dbReference type="OrthoDB" id="1258529at2"/>
<dbReference type="PANTHER" id="PTHR37293">
    <property type="entry name" value="PHAGE REPLICATION PROTEIN-RELATED"/>
    <property type="match status" value="1"/>
</dbReference>
<dbReference type="Proteomes" id="UP000315753">
    <property type="component" value="Unassembled WGS sequence"/>
</dbReference>
<keyword evidence="4" id="KW-1185">Reference proteome</keyword>
<dbReference type="RefSeq" id="WP_141603277.1">
    <property type="nucleotide sequence ID" value="NZ_VIGD01000027.1"/>
</dbReference>
<protein>
    <submittedName>
        <fullName evidence="3">DnaD domain protein</fullName>
    </submittedName>
</protein>
<dbReference type="InterPro" id="IPR034829">
    <property type="entry name" value="DnaD-like_sf"/>
</dbReference>
<comment type="caution">
    <text evidence="3">The sequence shown here is derived from an EMBL/GenBank/DDBJ whole genome shotgun (WGS) entry which is preliminary data.</text>
</comment>